<reference evidence="2 3" key="1">
    <citation type="submission" date="2024-04" db="EMBL/GenBank/DDBJ databases">
        <title>Tritrichomonas musculus Genome.</title>
        <authorList>
            <person name="Alves-Ferreira E."/>
            <person name="Grigg M."/>
            <person name="Lorenzi H."/>
            <person name="Galac M."/>
        </authorList>
    </citation>
    <scope>NUCLEOTIDE SEQUENCE [LARGE SCALE GENOMIC DNA]</scope>
    <source>
        <strain evidence="2 3">EAF2021</strain>
    </source>
</reference>
<evidence type="ECO:0000313" key="3">
    <source>
        <dbReference type="Proteomes" id="UP001470230"/>
    </source>
</evidence>
<dbReference type="EMBL" id="JAPFFF010000020">
    <property type="protein sequence ID" value="KAK8857492.1"/>
    <property type="molecule type" value="Genomic_DNA"/>
</dbReference>
<dbReference type="InterPro" id="IPR052945">
    <property type="entry name" value="Mitotic_Regulator"/>
</dbReference>
<dbReference type="SUPFAM" id="SSF81901">
    <property type="entry name" value="HCP-like"/>
    <property type="match status" value="5"/>
</dbReference>
<dbReference type="PANTHER" id="PTHR43628:SF1">
    <property type="entry name" value="CHITIN SYNTHASE REGULATORY FACTOR 2-RELATED"/>
    <property type="match status" value="1"/>
</dbReference>
<dbReference type="InterPro" id="IPR019734">
    <property type="entry name" value="TPR_rpt"/>
</dbReference>
<feature type="domain" description="Protein kinase" evidence="1">
    <location>
        <begin position="246"/>
        <end position="499"/>
    </location>
</feature>
<dbReference type="SMART" id="SM00220">
    <property type="entry name" value="S_TKc"/>
    <property type="match status" value="1"/>
</dbReference>
<dbReference type="InterPro" id="IPR011990">
    <property type="entry name" value="TPR-like_helical_dom_sf"/>
</dbReference>
<dbReference type="Pfam" id="PF08238">
    <property type="entry name" value="Sel1"/>
    <property type="match status" value="14"/>
</dbReference>
<protein>
    <recommendedName>
        <fullName evidence="1">Protein kinase domain-containing protein</fullName>
    </recommendedName>
</protein>
<evidence type="ECO:0000313" key="2">
    <source>
        <dbReference type="EMBL" id="KAK8857492.1"/>
    </source>
</evidence>
<dbReference type="Gene3D" id="1.10.510.10">
    <property type="entry name" value="Transferase(Phosphotransferase) domain 1"/>
    <property type="match status" value="1"/>
</dbReference>
<dbReference type="PROSITE" id="PS00108">
    <property type="entry name" value="PROTEIN_KINASE_ST"/>
    <property type="match status" value="1"/>
</dbReference>
<dbReference type="Pfam" id="PF00069">
    <property type="entry name" value="Pkinase"/>
    <property type="match status" value="1"/>
</dbReference>
<dbReference type="PROSITE" id="PS50011">
    <property type="entry name" value="PROTEIN_KINASE_DOM"/>
    <property type="match status" value="1"/>
</dbReference>
<dbReference type="PANTHER" id="PTHR43628">
    <property type="entry name" value="ACTIVATOR OF C KINASE PROTEIN 1-RELATED"/>
    <property type="match status" value="1"/>
</dbReference>
<dbReference type="SMART" id="SM00671">
    <property type="entry name" value="SEL1"/>
    <property type="match status" value="15"/>
</dbReference>
<dbReference type="InterPro" id="IPR011009">
    <property type="entry name" value="Kinase-like_dom_sf"/>
</dbReference>
<accession>A0ABR2I6M7</accession>
<organism evidence="2 3">
    <name type="scientific">Tritrichomonas musculus</name>
    <dbReference type="NCBI Taxonomy" id="1915356"/>
    <lineage>
        <taxon>Eukaryota</taxon>
        <taxon>Metamonada</taxon>
        <taxon>Parabasalia</taxon>
        <taxon>Tritrichomonadida</taxon>
        <taxon>Tritrichomonadidae</taxon>
        <taxon>Tritrichomonas</taxon>
    </lineage>
</organism>
<dbReference type="Proteomes" id="UP001470230">
    <property type="component" value="Unassembled WGS sequence"/>
</dbReference>
<keyword evidence="3" id="KW-1185">Reference proteome</keyword>
<dbReference type="InterPro" id="IPR006597">
    <property type="entry name" value="Sel1-like"/>
</dbReference>
<dbReference type="InterPro" id="IPR000719">
    <property type="entry name" value="Prot_kinase_dom"/>
</dbReference>
<proteinExistence type="predicted"/>
<evidence type="ECO:0000259" key="1">
    <source>
        <dbReference type="PROSITE" id="PS50011"/>
    </source>
</evidence>
<comment type="caution">
    <text evidence="2">The sequence shown here is derived from an EMBL/GenBank/DDBJ whole genome shotgun (WGS) entry which is preliminary data.</text>
</comment>
<dbReference type="SMART" id="SM00028">
    <property type="entry name" value="TPR"/>
    <property type="match status" value="7"/>
</dbReference>
<dbReference type="SUPFAM" id="SSF56112">
    <property type="entry name" value="Protein kinase-like (PK-like)"/>
    <property type="match status" value="1"/>
</dbReference>
<sequence>MEKIFEDLPPEYKVIIGSIKNKLALKIYSNFAIKYHLIDEKNEVPNENNEDKSNSIIERHLFEILQNFRFMTYCIYNPNQQNQNNKSNTISDLVNVIICVEHNCLIIDHIKLDVINRIFSKLKKLNFSLINVSDGIPDDLNEMHAKEEIQNFCEKLQLYEIYKNGFIQNLTASIVGYLIRRYFYPSDYFMNSSFFDFQESNEDQFRKEFFNHLNSEDYNIKNYEKIKEKYLEKEINKPNEFQEKEFIILRTIISNEKASFYLAIHIQSLHVFMMKKLNSFGSEHEKKFCKNYSHRCLTHFYGFLINEDKIIGFIYEYMSNGSLDTYISSNPDKINKLFVIMTIDRILEGLIYLHSNMLIHRDIKPMNILIDHNFIPYISDFDTIRHPIKEGVSTETMTNDVGSQFYSSPEQIRGANVSYPSDIFSFGLIIYFLYEKKNMMTNLFIKDEKSILPLTNASNIIKTIYKKCTKIKPNERFNAKKIKFFINEELKALTIDELFASNDNLLIKYFIYEFFMIQDDNIEIFIHLIINYFLPSLLKNSNKPVFKNKLGKFYRFDLDAVQNNSNTLNLFGSVFYSGSGVEQNYLIAKEFFELAAQQNNPAAFYNLGKLYYNGNGVEKDIYKAKEYYELAAEQNYSDALYSLGNLYYNGIEIEKNYFIAKEYFELAAKQNNSDAINMLGDLYYYGNGVEKDYLKAKECYEQAAQDNNLKAIWNLGYMYFNGLGVSKNYSKAKEYYEILAKENDSDALFNLGLMYTLGFGAEINYTKANEYYELAAKQNNSDALYNMGVFYLKGFGVKHNYTKAKELYELAAKQNCTKALVGLGEIYCCGIGVEKDFDKAKEYYELAAKKNDPTALYNLGYFYENEIGVNKDYAKAKQYYELAAKQNNPVALNRLAYFYETGLGVHKDYYRARECYEILAKQNYSNAFYKLGEFYFNGNGVEKNYIKAKEYYLLAANKSHSKALFNLGELYFNGYGVEKDYLKALRYYKLAANQFDYEALFKLGQLYHKGIGVKKDLFKAKEYYELAGYNNNPDAFYYLAGLYLKTNISKAIQYFLKSIETHYKKVLVYNSVDKYHYNDFISNNYYYHSCNDLGLLYLLINKDVENATKYIKEAAFGEYPFAQNNFGLLNEIYLDIIENADYMYQRASKHQFALAEFNIGHLKEKDNKVEESIEHFIKASDYEDSPLIFHNRQHNDKSLEISKTFIISYTNLKLSEYYFSLSDFTNAKKYFIKTFSKLKVNSYKFRLKIQKDRVNCNYIFTYIKNFILNSPVFDLISQSYLSSDVKVKIEQMNQIELPTENLNESDYSNEEILNYIKQIGYNKYQYKLKYFPMKDDEMINVGPNEIYFDDEGELFDFIISNADIKSIFNNEIKKIIQIMKEIIYTPPYPVLFGRIYLSKIQSIEESPNIKDINELFYEGLNLYDITK</sequence>
<name>A0ABR2I6M7_9EUKA</name>
<gene>
    <name evidence="2" type="ORF">M9Y10_015897</name>
</gene>
<dbReference type="InterPro" id="IPR008271">
    <property type="entry name" value="Ser/Thr_kinase_AS"/>
</dbReference>
<dbReference type="Gene3D" id="1.25.40.10">
    <property type="entry name" value="Tetratricopeptide repeat domain"/>
    <property type="match status" value="5"/>
</dbReference>